<evidence type="ECO:0000313" key="2">
    <source>
        <dbReference type="Proteomes" id="UP000177395"/>
    </source>
</evidence>
<comment type="caution">
    <text evidence="1">The sequence shown here is derived from an EMBL/GenBank/DDBJ whole genome shotgun (WGS) entry which is preliminary data.</text>
</comment>
<dbReference type="Gene3D" id="3.40.50.300">
    <property type="entry name" value="P-loop containing nucleotide triphosphate hydrolases"/>
    <property type="match status" value="1"/>
</dbReference>
<dbReference type="Proteomes" id="UP000177395">
    <property type="component" value="Unassembled WGS sequence"/>
</dbReference>
<dbReference type="Pfam" id="PF13238">
    <property type="entry name" value="AAA_18"/>
    <property type="match status" value="1"/>
</dbReference>
<evidence type="ECO:0008006" key="3">
    <source>
        <dbReference type="Google" id="ProtNLM"/>
    </source>
</evidence>
<dbReference type="AlphaFoldDB" id="A0A1F6FJF3"/>
<dbReference type="SUPFAM" id="SSF52540">
    <property type="entry name" value="P-loop containing nucleoside triphosphate hydrolases"/>
    <property type="match status" value="1"/>
</dbReference>
<sequence length="178" mass="19893">MIIGLTGSFGAGKGVVVDYLKTKGFKHYAARDFITEEINRRNLPVNRDSMIEVANELRSEHGPAYIVEELFKRAASSGRDAVIESLRAVAEVHKMKELGAVVIGVDADPEVRYRRIVSRGSETDHVSFEEWLAQEKKESNPDDPTKQDIFGALRESDSIVVNDGTVEELYQKIDKLLS</sequence>
<name>A0A1F6FJF3_9BACT</name>
<gene>
    <name evidence="1" type="ORF">A2392_03205</name>
</gene>
<proteinExistence type="predicted"/>
<organism evidence="1 2">
    <name type="scientific">Candidatus Kaiserbacteria bacterium RIFOXYB1_FULL_46_14</name>
    <dbReference type="NCBI Taxonomy" id="1798531"/>
    <lineage>
        <taxon>Bacteria</taxon>
        <taxon>Candidatus Kaiseribacteriota</taxon>
    </lineage>
</organism>
<dbReference type="STRING" id="1798531.A2392_03205"/>
<dbReference type="PANTHER" id="PTHR41930:SF1">
    <property type="entry name" value="DEPHOSPHO-COA KINASE"/>
    <property type="match status" value="1"/>
</dbReference>
<dbReference type="EMBL" id="MFMS01000003">
    <property type="protein sequence ID" value="OGG85980.1"/>
    <property type="molecule type" value="Genomic_DNA"/>
</dbReference>
<dbReference type="PANTHER" id="PTHR41930">
    <property type="entry name" value="UPF0200 PROTEIN MJ1399"/>
    <property type="match status" value="1"/>
</dbReference>
<protein>
    <recommendedName>
        <fullName evidence="3">Dephospho-CoA kinase</fullName>
    </recommendedName>
</protein>
<reference evidence="1 2" key="1">
    <citation type="journal article" date="2016" name="Nat. Commun.">
        <title>Thousands of microbial genomes shed light on interconnected biogeochemical processes in an aquifer system.</title>
        <authorList>
            <person name="Anantharaman K."/>
            <person name="Brown C.T."/>
            <person name="Hug L.A."/>
            <person name="Sharon I."/>
            <person name="Castelle C.J."/>
            <person name="Probst A.J."/>
            <person name="Thomas B.C."/>
            <person name="Singh A."/>
            <person name="Wilkins M.J."/>
            <person name="Karaoz U."/>
            <person name="Brodie E.L."/>
            <person name="Williams K.H."/>
            <person name="Hubbard S.S."/>
            <person name="Banfield J.F."/>
        </authorList>
    </citation>
    <scope>NUCLEOTIDE SEQUENCE [LARGE SCALE GENOMIC DNA]</scope>
</reference>
<evidence type="ECO:0000313" key="1">
    <source>
        <dbReference type="EMBL" id="OGG85980.1"/>
    </source>
</evidence>
<dbReference type="InterPro" id="IPR027417">
    <property type="entry name" value="P-loop_NTPase"/>
</dbReference>
<accession>A0A1F6FJF3</accession>